<evidence type="ECO:0000313" key="1">
    <source>
        <dbReference type="EMBL" id="PHE99953.1"/>
    </source>
</evidence>
<gene>
    <name evidence="1" type="ORF">COF81_09555</name>
</gene>
<dbReference type="RefSeq" id="WP_098802996.1">
    <property type="nucleotide sequence ID" value="NZ_NUTL01000037.1"/>
</dbReference>
<name>A0ABD6TC03_9BACI</name>
<organism evidence="1 2">
    <name type="scientific">Bacillus pseudomycoides</name>
    <dbReference type="NCBI Taxonomy" id="64104"/>
    <lineage>
        <taxon>Bacteria</taxon>
        <taxon>Bacillati</taxon>
        <taxon>Bacillota</taxon>
        <taxon>Bacilli</taxon>
        <taxon>Bacillales</taxon>
        <taxon>Bacillaceae</taxon>
        <taxon>Bacillus</taxon>
        <taxon>Bacillus cereus group</taxon>
    </lineage>
</organism>
<dbReference type="AlphaFoldDB" id="A0ABD6TC03"/>
<evidence type="ECO:0000313" key="2">
    <source>
        <dbReference type="Proteomes" id="UP000221918"/>
    </source>
</evidence>
<dbReference type="Proteomes" id="UP000221918">
    <property type="component" value="Unassembled WGS sequence"/>
</dbReference>
<protein>
    <submittedName>
        <fullName evidence="1">Uncharacterized protein</fullName>
    </submittedName>
</protein>
<dbReference type="EMBL" id="NUTL01000037">
    <property type="protein sequence ID" value="PHE99953.1"/>
    <property type="molecule type" value="Genomic_DNA"/>
</dbReference>
<accession>A0ABD6TC03</accession>
<proteinExistence type="predicted"/>
<reference evidence="1 2" key="1">
    <citation type="submission" date="2017-09" db="EMBL/GenBank/DDBJ databases">
        <title>Large-scale bioinformatics analysis of Bacillus genomes uncovers conserved roles of natural products in bacterial physiology.</title>
        <authorList>
            <consortium name="Agbiome Team Llc"/>
            <person name="Bleich R.M."/>
            <person name="Grubbs K.J."/>
            <person name="Santa Maria K.C."/>
            <person name="Allen S.E."/>
            <person name="Farag S."/>
            <person name="Shank E.A."/>
            <person name="Bowers A."/>
        </authorList>
    </citation>
    <scope>NUCLEOTIDE SEQUENCE [LARGE SCALE GENOMIC DNA]</scope>
    <source>
        <strain evidence="1 2">AFS037265</strain>
    </source>
</reference>
<comment type="caution">
    <text evidence="1">The sequence shown here is derived from an EMBL/GenBank/DDBJ whole genome shotgun (WGS) entry which is preliminary data.</text>
</comment>
<sequence length="165" mass="19558">MPIYGEEKNIKSMKKYRLGYDYLFLPSKSFYYKDDFIGSMSINVMFKVFDDKGNENLFESEELNDQKLYFENGNSCYLTDLIRCSFERVNILNFEPNIKLLKYCDYSLQWEIDSYTKDLDEGILEPKLISGDEFMDIMKNNIDLFDNSDNNPAQSTSYFTQEHTI</sequence>